<evidence type="ECO:0000313" key="9">
    <source>
        <dbReference type="EMBL" id="GGI24072.1"/>
    </source>
</evidence>
<dbReference type="Pfam" id="PF00199">
    <property type="entry name" value="Catalase"/>
    <property type="match status" value="1"/>
</dbReference>
<evidence type="ECO:0000259" key="8">
    <source>
        <dbReference type="Pfam" id="PF00199"/>
    </source>
</evidence>
<dbReference type="PANTHER" id="PTHR11465">
    <property type="entry name" value="CATALASE"/>
    <property type="match status" value="1"/>
</dbReference>
<dbReference type="InterPro" id="IPR011614">
    <property type="entry name" value="Catalase_core"/>
</dbReference>
<dbReference type="SUPFAM" id="SSF56634">
    <property type="entry name" value="Heme-dependent catalase-like"/>
    <property type="match status" value="1"/>
</dbReference>
<evidence type="ECO:0000256" key="2">
    <source>
        <dbReference type="ARBA" id="ARBA00012314"/>
    </source>
</evidence>
<feature type="domain" description="Catalase core" evidence="8">
    <location>
        <begin position="7"/>
        <end position="80"/>
    </location>
</feature>
<name>A0ABQ2BGP0_9SPHI</name>
<comment type="caution">
    <text evidence="9">The sequence shown here is derived from an EMBL/GenBank/DDBJ whole genome shotgun (WGS) entry which is preliminary data.</text>
</comment>
<evidence type="ECO:0000256" key="6">
    <source>
        <dbReference type="ARBA" id="ARBA00023002"/>
    </source>
</evidence>
<evidence type="ECO:0000256" key="3">
    <source>
        <dbReference type="ARBA" id="ARBA00022559"/>
    </source>
</evidence>
<evidence type="ECO:0000256" key="1">
    <source>
        <dbReference type="ARBA" id="ARBA00005329"/>
    </source>
</evidence>
<gene>
    <name evidence="9" type="ORF">GCM10008119_10830</name>
</gene>
<evidence type="ECO:0000313" key="10">
    <source>
        <dbReference type="Proteomes" id="UP000645390"/>
    </source>
</evidence>
<proteinExistence type="inferred from homology"/>
<dbReference type="Proteomes" id="UP000645390">
    <property type="component" value="Unassembled WGS sequence"/>
</dbReference>
<evidence type="ECO:0000256" key="5">
    <source>
        <dbReference type="ARBA" id="ARBA00022723"/>
    </source>
</evidence>
<keyword evidence="5" id="KW-0479">Metal-binding</keyword>
<keyword evidence="6" id="KW-0560">Oxidoreductase</keyword>
<dbReference type="PANTHER" id="PTHR11465:SF9">
    <property type="entry name" value="CATALASE"/>
    <property type="match status" value="1"/>
</dbReference>
<organism evidence="9 10">
    <name type="scientific">Pedobacter mendelii</name>
    <dbReference type="NCBI Taxonomy" id="1908240"/>
    <lineage>
        <taxon>Bacteria</taxon>
        <taxon>Pseudomonadati</taxon>
        <taxon>Bacteroidota</taxon>
        <taxon>Sphingobacteriia</taxon>
        <taxon>Sphingobacteriales</taxon>
        <taxon>Sphingobacteriaceae</taxon>
        <taxon>Pedobacter</taxon>
    </lineage>
</organism>
<dbReference type="InterPro" id="IPR020835">
    <property type="entry name" value="Catalase_sf"/>
</dbReference>
<dbReference type="PROSITE" id="PS51402">
    <property type="entry name" value="CATALASE_3"/>
    <property type="match status" value="1"/>
</dbReference>
<dbReference type="PRINTS" id="PR00067">
    <property type="entry name" value="CATALASE"/>
</dbReference>
<reference evidence="10" key="1">
    <citation type="journal article" date="2019" name="Int. J. Syst. Evol. Microbiol.">
        <title>The Global Catalogue of Microorganisms (GCM) 10K type strain sequencing project: providing services to taxonomists for standard genome sequencing and annotation.</title>
        <authorList>
            <consortium name="The Broad Institute Genomics Platform"/>
            <consortium name="The Broad Institute Genome Sequencing Center for Infectious Disease"/>
            <person name="Wu L."/>
            <person name="Ma J."/>
        </authorList>
    </citation>
    <scope>NUCLEOTIDE SEQUENCE [LARGE SCALE GENOMIC DNA]</scope>
    <source>
        <strain evidence="10">CCM 8939</strain>
    </source>
</reference>
<accession>A0ABQ2BGP0</accession>
<dbReference type="InterPro" id="IPR018028">
    <property type="entry name" value="Catalase"/>
</dbReference>
<dbReference type="Gene3D" id="2.40.180.10">
    <property type="entry name" value="Catalase core domain"/>
    <property type="match status" value="1"/>
</dbReference>
<comment type="similarity">
    <text evidence="1">Belongs to the catalase family.</text>
</comment>
<sequence length="103" mass="12238">MRVYHCGFALKFYTEDGKGDLFRNNTPVFFVKNPKKFGDFIHTQKRDPQTNMKSPTMMWGFWSLNPESLHQVLILISPHGWFWKPYIFIVNDNCITIKMNGFM</sequence>
<keyword evidence="4" id="KW-0349">Heme</keyword>
<evidence type="ECO:0000256" key="7">
    <source>
        <dbReference type="ARBA" id="ARBA00023004"/>
    </source>
</evidence>
<protein>
    <recommendedName>
        <fullName evidence="2">catalase</fullName>
        <ecNumber evidence="2">1.11.1.6</ecNumber>
    </recommendedName>
</protein>
<evidence type="ECO:0000256" key="4">
    <source>
        <dbReference type="ARBA" id="ARBA00022617"/>
    </source>
</evidence>
<dbReference type="EMBL" id="BMDJ01000002">
    <property type="protein sequence ID" value="GGI24072.1"/>
    <property type="molecule type" value="Genomic_DNA"/>
</dbReference>
<keyword evidence="3" id="KW-0575">Peroxidase</keyword>
<keyword evidence="7" id="KW-0408">Iron</keyword>
<dbReference type="RefSeq" id="WP_308785472.1">
    <property type="nucleotide sequence ID" value="NZ_BMDJ01000002.1"/>
</dbReference>
<keyword evidence="10" id="KW-1185">Reference proteome</keyword>
<dbReference type="EC" id="1.11.1.6" evidence="2"/>